<gene>
    <name evidence="4" type="ORF">SAMN06265368_4443</name>
</gene>
<dbReference type="PANTHER" id="PTHR30349:SF82">
    <property type="entry name" value="INTEGRASE_RECOMBINASE YOEC-RELATED"/>
    <property type="match status" value="1"/>
</dbReference>
<keyword evidence="1" id="KW-0229">DNA integration</keyword>
<evidence type="ECO:0000313" key="4">
    <source>
        <dbReference type="EMBL" id="SNZ21326.1"/>
    </source>
</evidence>
<sequence length="203" mass="22684">MSAHAKPKASNHPKKGASIKVEPIRDLEAIKRIKALCASNPRDLCLFTFGINTAYRAGEILTLHVGQVDHLKAGDRLEIKQSKTRKYRAITVNQMVVDAIGNWLKSHPNPIPDAPLFVSKKTSKSLTVAAVHKMLKRWCGEVGLKGNYGSHTMRKTWGYHQRVQNNQPIALLMAAFGHTTQAQTMEYLCIQEAEIQDLYGLEL</sequence>
<dbReference type="SUPFAM" id="SSF56349">
    <property type="entry name" value="DNA breaking-rejoining enzymes"/>
    <property type="match status" value="1"/>
</dbReference>
<proteinExistence type="predicted"/>
<keyword evidence="5" id="KW-1185">Reference proteome</keyword>
<evidence type="ECO:0000256" key="1">
    <source>
        <dbReference type="ARBA" id="ARBA00022908"/>
    </source>
</evidence>
<protein>
    <submittedName>
        <fullName evidence="4">Phage integrase family protein</fullName>
    </submittedName>
</protein>
<accession>A0A285PMG2</accession>
<evidence type="ECO:0000313" key="5">
    <source>
        <dbReference type="Proteomes" id="UP000219439"/>
    </source>
</evidence>
<evidence type="ECO:0000256" key="2">
    <source>
        <dbReference type="ARBA" id="ARBA00023172"/>
    </source>
</evidence>
<dbReference type="AlphaFoldDB" id="A0A285PMG2"/>
<dbReference type="Gene3D" id="1.10.443.10">
    <property type="entry name" value="Intergrase catalytic core"/>
    <property type="match status" value="1"/>
</dbReference>
<name>A0A285PMG2_9HYPH</name>
<dbReference type="Proteomes" id="UP000219439">
    <property type="component" value="Unassembled WGS sequence"/>
</dbReference>
<organism evidence="4 5">
    <name type="scientific">Cohaesibacter gelatinilyticus</name>
    <dbReference type="NCBI Taxonomy" id="372072"/>
    <lineage>
        <taxon>Bacteria</taxon>
        <taxon>Pseudomonadati</taxon>
        <taxon>Pseudomonadota</taxon>
        <taxon>Alphaproteobacteria</taxon>
        <taxon>Hyphomicrobiales</taxon>
        <taxon>Cohaesibacteraceae</taxon>
    </lineage>
</organism>
<dbReference type="OrthoDB" id="9788852at2"/>
<dbReference type="PROSITE" id="PS51898">
    <property type="entry name" value="TYR_RECOMBINASE"/>
    <property type="match status" value="1"/>
</dbReference>
<keyword evidence="2" id="KW-0233">DNA recombination</keyword>
<dbReference type="Pfam" id="PF00589">
    <property type="entry name" value="Phage_integrase"/>
    <property type="match status" value="1"/>
</dbReference>
<dbReference type="GO" id="GO:0015074">
    <property type="term" value="P:DNA integration"/>
    <property type="evidence" value="ECO:0007669"/>
    <property type="project" value="UniProtKB-KW"/>
</dbReference>
<dbReference type="InterPro" id="IPR002104">
    <property type="entry name" value="Integrase_catalytic"/>
</dbReference>
<evidence type="ECO:0000259" key="3">
    <source>
        <dbReference type="PROSITE" id="PS51898"/>
    </source>
</evidence>
<reference evidence="4 5" key="1">
    <citation type="submission" date="2017-09" db="EMBL/GenBank/DDBJ databases">
        <authorList>
            <person name="Ehlers B."/>
            <person name="Leendertz F.H."/>
        </authorList>
    </citation>
    <scope>NUCLEOTIDE SEQUENCE [LARGE SCALE GENOMIC DNA]</scope>
    <source>
        <strain evidence="4 5">DSM 18289</strain>
    </source>
</reference>
<dbReference type="InterPro" id="IPR050090">
    <property type="entry name" value="Tyrosine_recombinase_XerCD"/>
</dbReference>
<dbReference type="EMBL" id="OBEL01000007">
    <property type="protein sequence ID" value="SNZ21326.1"/>
    <property type="molecule type" value="Genomic_DNA"/>
</dbReference>
<dbReference type="InterPro" id="IPR011010">
    <property type="entry name" value="DNA_brk_join_enz"/>
</dbReference>
<feature type="domain" description="Tyr recombinase" evidence="3">
    <location>
        <begin position="20"/>
        <end position="200"/>
    </location>
</feature>
<dbReference type="GO" id="GO:0006310">
    <property type="term" value="P:DNA recombination"/>
    <property type="evidence" value="ECO:0007669"/>
    <property type="project" value="UniProtKB-KW"/>
</dbReference>
<dbReference type="PANTHER" id="PTHR30349">
    <property type="entry name" value="PHAGE INTEGRASE-RELATED"/>
    <property type="match status" value="1"/>
</dbReference>
<dbReference type="InterPro" id="IPR013762">
    <property type="entry name" value="Integrase-like_cat_sf"/>
</dbReference>
<dbReference type="GO" id="GO:0003677">
    <property type="term" value="F:DNA binding"/>
    <property type="evidence" value="ECO:0007669"/>
    <property type="project" value="InterPro"/>
</dbReference>